<comment type="caution">
    <text evidence="1">The sequence shown here is derived from an EMBL/GenBank/DDBJ whole genome shotgun (WGS) entry which is preliminary data.</text>
</comment>
<protein>
    <submittedName>
        <fullName evidence="1">Uncharacterized protein</fullName>
    </submittedName>
</protein>
<sequence length="64" mass="7099">MVGLKKVNITKKRLSGNAARGGGCVCLRRCGDELTPYNIGEQNFRASMQYVYNHSFGATPYSLR</sequence>
<gene>
    <name evidence="1" type="ORF">H8911_07690</name>
</gene>
<accession>A0ABR7KIW1</accession>
<keyword evidence="2" id="KW-1185">Reference proteome</keyword>
<name>A0ABR7KIW1_9FIRM</name>
<reference evidence="1 2" key="1">
    <citation type="submission" date="2020-08" db="EMBL/GenBank/DDBJ databases">
        <authorList>
            <person name="Liu C."/>
            <person name="Sun Q."/>
        </authorList>
    </citation>
    <scope>NUCLEOTIDE SEQUENCE [LARGE SCALE GENOMIC DNA]</scope>
    <source>
        <strain evidence="1 2">L34</strain>
    </source>
</reference>
<dbReference type="RefSeq" id="WP_186999234.1">
    <property type="nucleotide sequence ID" value="NZ_JACRWH010000031.1"/>
</dbReference>
<dbReference type="EMBL" id="JACRWH010000031">
    <property type="protein sequence ID" value="MBC6012617.1"/>
    <property type="molecule type" value="Genomic_DNA"/>
</dbReference>
<proteinExistence type="predicted"/>
<dbReference type="Proteomes" id="UP000649075">
    <property type="component" value="Unassembled WGS sequence"/>
</dbReference>
<evidence type="ECO:0000313" key="2">
    <source>
        <dbReference type="Proteomes" id="UP000649075"/>
    </source>
</evidence>
<organism evidence="1 2">
    <name type="scientific">Holdemanella hominis</name>
    <dbReference type="NCBI Taxonomy" id="2764327"/>
    <lineage>
        <taxon>Bacteria</taxon>
        <taxon>Bacillati</taxon>
        <taxon>Bacillota</taxon>
        <taxon>Erysipelotrichia</taxon>
        <taxon>Erysipelotrichales</taxon>
        <taxon>Erysipelotrichaceae</taxon>
        <taxon>Holdemanella</taxon>
    </lineage>
</organism>
<evidence type="ECO:0000313" key="1">
    <source>
        <dbReference type="EMBL" id="MBC6012617.1"/>
    </source>
</evidence>